<dbReference type="FunFam" id="3.40.309.10:FF:000003">
    <property type="entry name" value="Aldehyde dehydrogenase"/>
    <property type="match status" value="1"/>
</dbReference>
<feature type="domain" description="Aldehyde dehydrogenase" evidence="8">
    <location>
        <begin position="6"/>
        <end position="426"/>
    </location>
</feature>
<evidence type="ECO:0000313" key="10">
    <source>
        <dbReference type="Proteomes" id="UP000509302"/>
    </source>
</evidence>
<evidence type="ECO:0000256" key="4">
    <source>
        <dbReference type="PIRNR" id="PIRNR036492"/>
    </source>
</evidence>
<evidence type="ECO:0000313" key="9">
    <source>
        <dbReference type="EMBL" id="QLG46117.1"/>
    </source>
</evidence>
<dbReference type="KEGG" id="cagg:HYG79_12415"/>
<dbReference type="GO" id="GO:0005737">
    <property type="term" value="C:cytoplasm"/>
    <property type="evidence" value="ECO:0007669"/>
    <property type="project" value="TreeGrafter"/>
</dbReference>
<dbReference type="InterPro" id="IPR015590">
    <property type="entry name" value="Aldehyde_DH_dom"/>
</dbReference>
<protein>
    <recommendedName>
        <fullName evidence="4">Aldehyde dehydrogenase</fullName>
    </recommendedName>
</protein>
<dbReference type="PROSITE" id="PS00687">
    <property type="entry name" value="ALDEHYDE_DEHYDR_GLU"/>
    <property type="match status" value="1"/>
</dbReference>
<dbReference type="Gene3D" id="3.40.309.10">
    <property type="entry name" value="Aldehyde Dehydrogenase, Chain A, domain 2"/>
    <property type="match status" value="1"/>
</dbReference>
<evidence type="ECO:0000256" key="7">
    <source>
        <dbReference type="RuleBase" id="RU003345"/>
    </source>
</evidence>
<dbReference type="CDD" id="cd07136">
    <property type="entry name" value="ALDH_YwdH-P39616"/>
    <property type="match status" value="1"/>
</dbReference>
<dbReference type="Pfam" id="PF00171">
    <property type="entry name" value="Aldedh"/>
    <property type="match status" value="1"/>
</dbReference>
<evidence type="ECO:0000256" key="3">
    <source>
        <dbReference type="ARBA" id="ARBA00023027"/>
    </source>
</evidence>
<dbReference type="InterPro" id="IPR012394">
    <property type="entry name" value="Aldehyde_DH_NAD(P)"/>
</dbReference>
<dbReference type="PROSITE" id="PS00070">
    <property type="entry name" value="ALDEHYDE_DEHYDR_CYS"/>
    <property type="match status" value="1"/>
</dbReference>
<evidence type="ECO:0000259" key="8">
    <source>
        <dbReference type="Pfam" id="PF00171"/>
    </source>
</evidence>
<dbReference type="Gene3D" id="3.40.605.10">
    <property type="entry name" value="Aldehyde Dehydrogenase, Chain A, domain 1"/>
    <property type="match status" value="1"/>
</dbReference>
<dbReference type="InterPro" id="IPR016160">
    <property type="entry name" value="Ald_DH_CS_CYS"/>
</dbReference>
<dbReference type="RefSeq" id="WP_179242398.1">
    <property type="nucleotide sequence ID" value="NZ_CP058595.1"/>
</dbReference>
<dbReference type="FunFam" id="3.40.605.10:FF:000004">
    <property type="entry name" value="Aldehyde dehydrogenase"/>
    <property type="match status" value="1"/>
</dbReference>
<keyword evidence="2 4" id="KW-0560">Oxidoreductase</keyword>
<dbReference type="GO" id="GO:0006081">
    <property type="term" value="P:aldehyde metabolic process"/>
    <property type="evidence" value="ECO:0007669"/>
    <property type="project" value="InterPro"/>
</dbReference>
<dbReference type="Proteomes" id="UP000509302">
    <property type="component" value="Chromosome"/>
</dbReference>
<evidence type="ECO:0000256" key="5">
    <source>
        <dbReference type="PIRSR" id="PIRSR036492-1"/>
    </source>
</evidence>
<evidence type="ECO:0000256" key="6">
    <source>
        <dbReference type="PROSITE-ProRule" id="PRU10007"/>
    </source>
</evidence>
<dbReference type="InterPro" id="IPR016162">
    <property type="entry name" value="Ald_DH_N"/>
</dbReference>
<keyword evidence="10" id="KW-1185">Reference proteome</keyword>
<dbReference type="PANTHER" id="PTHR43570:SF16">
    <property type="entry name" value="ALDEHYDE DEHYDROGENASE TYPE III, ISOFORM Q"/>
    <property type="match status" value="1"/>
</dbReference>
<dbReference type="GO" id="GO:0004029">
    <property type="term" value="F:aldehyde dehydrogenase (NAD+) activity"/>
    <property type="evidence" value="ECO:0007669"/>
    <property type="project" value="TreeGrafter"/>
</dbReference>
<accession>A0A7H9ART8</accession>
<proteinExistence type="inferred from homology"/>
<keyword evidence="3" id="KW-0520">NAD</keyword>
<dbReference type="EMBL" id="CP058595">
    <property type="protein sequence ID" value="QLG46117.1"/>
    <property type="molecule type" value="Genomic_DNA"/>
</dbReference>
<sequence length="456" mass="51803">MVETILKNQRKFFLSQKTKDLGYRKMGLRKLRDEIVKREDVICDAIYEDFKKPRFETLITETQFVLSELDYILKNIEEWCSPKQVPFVWANFPSKDYIVSEPYGNTLIIAPWNYPFMLAISPLIGALAAGNTAVVKPSELTPNTSKVIAELIKAAYNGEYVSVVEGGVKVSQELLNLKWDYIFFTGSTRVGKIIYKSAAENLTPVTLELGGKSPCIVDSTAKIKLAAKRIAWGKFINNGQTCIAPDYILVHTSVKQKLVHHLKLAIREFYGENPEQSPDLARIVTKDHYERLKHMLIDQTILFGGHYKDDGLFLSPTLLDEPKIDSKAMAEEIFGPVLPIISYENESDIDTYLTQFEKPLSLYVFSKNKKFQKTISRKYSFGGGCINDTLMHIANKNLPFGGIGSSGIGNYHGKYTFDTFSHKKAVLKKANWLDLTVRYAPYTIPLKWAKKIKYFI</sequence>
<name>A0A7H9ART8_9FLAO</name>
<evidence type="ECO:0000256" key="1">
    <source>
        <dbReference type="ARBA" id="ARBA00009986"/>
    </source>
</evidence>
<dbReference type="PIRSF" id="PIRSF036492">
    <property type="entry name" value="ALDH"/>
    <property type="match status" value="1"/>
</dbReference>
<organism evidence="9 10">
    <name type="scientific">Costertonia aggregata</name>
    <dbReference type="NCBI Taxonomy" id="343403"/>
    <lineage>
        <taxon>Bacteria</taxon>
        <taxon>Pseudomonadati</taxon>
        <taxon>Bacteroidota</taxon>
        <taxon>Flavobacteriia</taxon>
        <taxon>Flavobacteriales</taxon>
        <taxon>Flavobacteriaceae</taxon>
        <taxon>Costertonia</taxon>
    </lineage>
</organism>
<comment type="similarity">
    <text evidence="1 4 7">Belongs to the aldehyde dehydrogenase family.</text>
</comment>
<reference evidence="9 10" key="1">
    <citation type="journal article" date="2006" name="Int. J. Syst. Evol. Microbiol.">
        <title>Costertonia aggregata gen. nov., sp. nov., a mesophilic marine bacterium of the family Flavobacteriaceae, isolated from a mature biofilm.</title>
        <authorList>
            <person name="Kwon K.K."/>
            <person name="Lee Y.K."/>
            <person name="Lee H.K."/>
        </authorList>
    </citation>
    <scope>NUCLEOTIDE SEQUENCE [LARGE SCALE GENOMIC DNA]</scope>
    <source>
        <strain evidence="9 10">KCCM 42265</strain>
    </source>
</reference>
<dbReference type="InterPro" id="IPR016163">
    <property type="entry name" value="Ald_DH_C"/>
</dbReference>
<gene>
    <name evidence="9" type="ORF">HYG79_12415</name>
</gene>
<dbReference type="InterPro" id="IPR029510">
    <property type="entry name" value="Ald_DH_CS_GLU"/>
</dbReference>
<dbReference type="PANTHER" id="PTHR43570">
    <property type="entry name" value="ALDEHYDE DEHYDROGENASE"/>
    <property type="match status" value="1"/>
</dbReference>
<dbReference type="AlphaFoldDB" id="A0A7H9ART8"/>
<feature type="active site" evidence="5 6">
    <location>
        <position position="208"/>
    </location>
</feature>
<dbReference type="InterPro" id="IPR016161">
    <property type="entry name" value="Ald_DH/histidinol_DH"/>
</dbReference>
<dbReference type="SUPFAM" id="SSF53720">
    <property type="entry name" value="ALDH-like"/>
    <property type="match status" value="1"/>
</dbReference>
<evidence type="ECO:0000256" key="2">
    <source>
        <dbReference type="ARBA" id="ARBA00023002"/>
    </source>
</evidence>
<feature type="active site" evidence="5">
    <location>
        <position position="242"/>
    </location>
</feature>